<dbReference type="AlphaFoldDB" id="A0A317DZ27"/>
<dbReference type="GO" id="GO:0015562">
    <property type="term" value="F:efflux transmembrane transporter activity"/>
    <property type="evidence" value="ECO:0007669"/>
    <property type="project" value="TreeGrafter"/>
</dbReference>
<gene>
    <name evidence="7" type="ORF">DKG75_16510</name>
</gene>
<feature type="domain" description="CusB-like beta-barrel" evidence="5">
    <location>
        <begin position="206"/>
        <end position="277"/>
    </location>
</feature>
<feature type="coiled-coil region" evidence="2">
    <location>
        <begin position="108"/>
        <end position="164"/>
    </location>
</feature>
<feature type="signal peptide" evidence="3">
    <location>
        <begin position="1"/>
        <end position="41"/>
    </location>
</feature>
<dbReference type="InterPro" id="IPR058625">
    <property type="entry name" value="MdtA-like_BSH"/>
</dbReference>
<evidence type="ECO:0000313" key="7">
    <source>
        <dbReference type="EMBL" id="PWR20038.1"/>
    </source>
</evidence>
<feature type="domain" description="YknX-like C-terminal permuted SH3-like" evidence="6">
    <location>
        <begin position="286"/>
        <end position="352"/>
    </location>
</feature>
<proteinExistence type="inferred from homology"/>
<dbReference type="Gene3D" id="2.40.420.20">
    <property type="match status" value="1"/>
</dbReference>
<dbReference type="OrthoDB" id="9806939at2"/>
<dbReference type="Proteomes" id="UP000246077">
    <property type="component" value="Unassembled WGS sequence"/>
</dbReference>
<comment type="similarity">
    <text evidence="1">Belongs to the membrane fusion protein (MFP) (TC 8.A.1) family.</text>
</comment>
<protein>
    <submittedName>
        <fullName evidence="7">Efflux transporter periplasmic adaptor subunit</fullName>
    </submittedName>
</protein>
<name>A0A317DZ27_9PROT</name>
<accession>A0A317DZ27</accession>
<dbReference type="Gene3D" id="2.40.30.170">
    <property type="match status" value="1"/>
</dbReference>
<dbReference type="Pfam" id="PF25954">
    <property type="entry name" value="Beta-barrel_RND_2"/>
    <property type="match status" value="1"/>
</dbReference>
<reference evidence="8" key="1">
    <citation type="submission" date="2018-05" db="EMBL/GenBank/DDBJ databases">
        <title>Zavarzinia sp. HR-AS.</title>
        <authorList>
            <person name="Lee Y."/>
            <person name="Jeon C.O."/>
        </authorList>
    </citation>
    <scope>NUCLEOTIDE SEQUENCE [LARGE SCALE GENOMIC DNA]</scope>
    <source>
        <strain evidence="8">DSM 1231</strain>
    </source>
</reference>
<sequence length="367" mass="38061">MTVPAYPLPPAARPCARRARALPSSMLALALVLGLGSAALAADGDRPVEVATAEAGSLGRAVEVVGTLRSNESVVIRPEVAGRVTRILFDEGRPVQAGKALVELDSSTNEAELALARAELKLAEADAERARTLFDQKAGTARARDEAVARLASARASLALAEAQFAKTRIIAPFAGIIGLRQVSVGDVVQPGQAIVNLESIDPLKLDFAVPDLLLPRLRPGQRVTVTVDALPGRSFEGEVYAINPLIDERGRSIALRALVPNADGALMPGLFARVGLGLGSGSAGVVVPEQAVVTRNGRFFVFRVAAGTAEQVPVTLGERSDGRVEITAGIAPGETIVVAGQQRLSAKTKVEIVGPDGVPVGTRPNG</sequence>
<keyword evidence="8" id="KW-1185">Reference proteome</keyword>
<evidence type="ECO:0000256" key="2">
    <source>
        <dbReference type="SAM" id="Coils"/>
    </source>
</evidence>
<dbReference type="Pfam" id="PF25917">
    <property type="entry name" value="BSH_RND"/>
    <property type="match status" value="1"/>
</dbReference>
<dbReference type="InterPro" id="IPR058637">
    <property type="entry name" value="YknX-like_C"/>
</dbReference>
<dbReference type="FunFam" id="2.40.30.170:FF:000010">
    <property type="entry name" value="Efflux RND transporter periplasmic adaptor subunit"/>
    <property type="match status" value="1"/>
</dbReference>
<evidence type="ECO:0000259" key="4">
    <source>
        <dbReference type="Pfam" id="PF25917"/>
    </source>
</evidence>
<dbReference type="InterPro" id="IPR006143">
    <property type="entry name" value="RND_pump_MFP"/>
</dbReference>
<dbReference type="EMBL" id="QGLF01000004">
    <property type="protein sequence ID" value="PWR20038.1"/>
    <property type="molecule type" value="Genomic_DNA"/>
</dbReference>
<dbReference type="GO" id="GO:1990281">
    <property type="term" value="C:efflux pump complex"/>
    <property type="evidence" value="ECO:0007669"/>
    <property type="project" value="TreeGrafter"/>
</dbReference>
<dbReference type="SUPFAM" id="SSF111369">
    <property type="entry name" value="HlyD-like secretion proteins"/>
    <property type="match status" value="1"/>
</dbReference>
<dbReference type="Gene3D" id="2.40.50.100">
    <property type="match status" value="1"/>
</dbReference>
<keyword evidence="3" id="KW-0732">Signal</keyword>
<evidence type="ECO:0000259" key="6">
    <source>
        <dbReference type="Pfam" id="PF25989"/>
    </source>
</evidence>
<feature type="domain" description="Multidrug resistance protein MdtA-like barrel-sandwich hybrid" evidence="4">
    <location>
        <begin position="73"/>
        <end position="195"/>
    </location>
</feature>
<comment type="caution">
    <text evidence="7">The sequence shown here is derived from an EMBL/GenBank/DDBJ whole genome shotgun (WGS) entry which is preliminary data.</text>
</comment>
<dbReference type="PANTHER" id="PTHR30469">
    <property type="entry name" value="MULTIDRUG RESISTANCE PROTEIN MDTA"/>
    <property type="match status" value="1"/>
</dbReference>
<dbReference type="PANTHER" id="PTHR30469:SF15">
    <property type="entry name" value="HLYD FAMILY OF SECRETION PROTEINS"/>
    <property type="match status" value="1"/>
</dbReference>
<organism evidence="7 8">
    <name type="scientific">Zavarzinia compransoris</name>
    <dbReference type="NCBI Taxonomy" id="1264899"/>
    <lineage>
        <taxon>Bacteria</taxon>
        <taxon>Pseudomonadati</taxon>
        <taxon>Pseudomonadota</taxon>
        <taxon>Alphaproteobacteria</taxon>
        <taxon>Rhodospirillales</taxon>
        <taxon>Zavarziniaceae</taxon>
        <taxon>Zavarzinia</taxon>
    </lineage>
</organism>
<dbReference type="NCBIfam" id="TIGR01730">
    <property type="entry name" value="RND_mfp"/>
    <property type="match status" value="1"/>
</dbReference>
<keyword evidence="2" id="KW-0175">Coiled coil</keyword>
<evidence type="ECO:0000313" key="8">
    <source>
        <dbReference type="Proteomes" id="UP000246077"/>
    </source>
</evidence>
<dbReference type="Gene3D" id="1.10.287.470">
    <property type="entry name" value="Helix hairpin bin"/>
    <property type="match status" value="1"/>
</dbReference>
<evidence type="ECO:0000259" key="5">
    <source>
        <dbReference type="Pfam" id="PF25954"/>
    </source>
</evidence>
<evidence type="ECO:0000256" key="3">
    <source>
        <dbReference type="SAM" id="SignalP"/>
    </source>
</evidence>
<dbReference type="InterPro" id="IPR058792">
    <property type="entry name" value="Beta-barrel_RND_2"/>
</dbReference>
<evidence type="ECO:0000256" key="1">
    <source>
        <dbReference type="ARBA" id="ARBA00009477"/>
    </source>
</evidence>
<feature type="chain" id="PRO_5016236967" evidence="3">
    <location>
        <begin position="42"/>
        <end position="367"/>
    </location>
</feature>
<dbReference type="Pfam" id="PF25989">
    <property type="entry name" value="YknX_C"/>
    <property type="match status" value="1"/>
</dbReference>